<organism evidence="1 2">
    <name type="scientific">Rhizobium mongolense</name>
    <dbReference type="NCBI Taxonomy" id="57676"/>
    <lineage>
        <taxon>Bacteria</taxon>
        <taxon>Pseudomonadati</taxon>
        <taxon>Pseudomonadota</taxon>
        <taxon>Alphaproteobacteria</taxon>
        <taxon>Hyphomicrobiales</taxon>
        <taxon>Rhizobiaceae</taxon>
        <taxon>Rhizobium/Agrobacterium group</taxon>
        <taxon>Rhizobium</taxon>
    </lineage>
</organism>
<evidence type="ECO:0000313" key="1">
    <source>
        <dbReference type="EMBL" id="MBB4279587.1"/>
    </source>
</evidence>
<sequence length="294" mass="32436">MRVLTRDACDDALGKEAPQGDGAQDMMSSALERATAESTLHSSHLQDAEKAQSCVYGQVCTFEASPFHRRALSGVMHRRQTIACAMLVKIVAAVRHVVYAAPFVGTGGVFFRRTRVPRGEVINDRNGEVANIFRIPSAALPAVHGNPETPDHQPAGIRTSQTLRFRHFDRPRTRGSLHLSAEFRLRWKGRGQNFGVDTTGRARFNLTSQALLLEDVHERLSGVVIENLELYLDPPYFGSEGDYGKTLFVREQFEVISEPSVASKATPFCPATPFRRAELTCRDVSGCGHSRAKG</sequence>
<accession>A0A7W6RW63</accession>
<dbReference type="AlphaFoldDB" id="A0A7W6RW63"/>
<dbReference type="RefSeq" id="WP_312866114.1">
    <property type="nucleotide sequence ID" value="NZ_JACIGM010000032.1"/>
</dbReference>
<reference evidence="1 2" key="1">
    <citation type="submission" date="2020-08" db="EMBL/GenBank/DDBJ databases">
        <title>Genomic Encyclopedia of Type Strains, Phase IV (KMG-V): Genome sequencing to study the core and pangenomes of soil and plant-associated prokaryotes.</title>
        <authorList>
            <person name="Whitman W."/>
        </authorList>
    </citation>
    <scope>NUCLEOTIDE SEQUENCE [LARGE SCALE GENOMIC DNA]</scope>
    <source>
        <strain evidence="1 2">SEMIA 402</strain>
    </source>
</reference>
<dbReference type="EMBL" id="JACIGM010000032">
    <property type="protein sequence ID" value="MBB4279587.1"/>
    <property type="molecule type" value="Genomic_DNA"/>
</dbReference>
<proteinExistence type="predicted"/>
<gene>
    <name evidence="1" type="ORF">GGE12_007406</name>
</gene>
<evidence type="ECO:0000313" key="2">
    <source>
        <dbReference type="Proteomes" id="UP000533641"/>
    </source>
</evidence>
<dbReference type="SUPFAM" id="SSF53335">
    <property type="entry name" value="S-adenosyl-L-methionine-dependent methyltransferases"/>
    <property type="match status" value="1"/>
</dbReference>
<dbReference type="Proteomes" id="UP000533641">
    <property type="component" value="Unassembled WGS sequence"/>
</dbReference>
<dbReference type="InterPro" id="IPR029063">
    <property type="entry name" value="SAM-dependent_MTases_sf"/>
</dbReference>
<protein>
    <submittedName>
        <fullName evidence="1">Uncharacterized protein</fullName>
    </submittedName>
</protein>
<comment type="caution">
    <text evidence="1">The sequence shown here is derived from an EMBL/GenBank/DDBJ whole genome shotgun (WGS) entry which is preliminary data.</text>
</comment>
<name>A0A7W6RW63_9HYPH</name>